<dbReference type="EMBL" id="BLXT01005500">
    <property type="protein sequence ID" value="GFO23095.1"/>
    <property type="molecule type" value="Genomic_DNA"/>
</dbReference>
<comment type="similarity">
    <text evidence="1">Belongs to the calycin superfamily. Fatty-acid binding protein (FABP) family.</text>
</comment>
<comment type="caution">
    <text evidence="2">The sequence shown here is derived from an EMBL/GenBank/DDBJ whole genome shotgun (WGS) entry which is preliminary data.</text>
</comment>
<name>A0AAV4BR88_9GAST</name>
<evidence type="ECO:0000313" key="2">
    <source>
        <dbReference type="EMBL" id="GFO23095.1"/>
    </source>
</evidence>
<protein>
    <submittedName>
        <fullName evidence="2">Fatty acid-binding protein</fullName>
    </submittedName>
</protein>
<dbReference type="SUPFAM" id="SSF50814">
    <property type="entry name" value="Lipocalins"/>
    <property type="match status" value="1"/>
</dbReference>
<keyword evidence="3" id="KW-1185">Reference proteome</keyword>
<evidence type="ECO:0000256" key="1">
    <source>
        <dbReference type="ARBA" id="ARBA00008390"/>
    </source>
</evidence>
<reference evidence="2 3" key="1">
    <citation type="journal article" date="2021" name="Elife">
        <title>Chloroplast acquisition without the gene transfer in kleptoplastic sea slugs, Plakobranchus ocellatus.</title>
        <authorList>
            <person name="Maeda T."/>
            <person name="Takahashi S."/>
            <person name="Yoshida T."/>
            <person name="Shimamura S."/>
            <person name="Takaki Y."/>
            <person name="Nagai Y."/>
            <person name="Toyoda A."/>
            <person name="Suzuki Y."/>
            <person name="Arimoto A."/>
            <person name="Ishii H."/>
            <person name="Satoh N."/>
            <person name="Nishiyama T."/>
            <person name="Hasebe M."/>
            <person name="Maruyama T."/>
            <person name="Minagawa J."/>
            <person name="Obokata J."/>
            <person name="Shigenobu S."/>
        </authorList>
    </citation>
    <scope>NUCLEOTIDE SEQUENCE [LARGE SCALE GENOMIC DNA]</scope>
</reference>
<dbReference type="InterPro" id="IPR031259">
    <property type="entry name" value="ILBP"/>
</dbReference>
<dbReference type="CDD" id="cd00742">
    <property type="entry name" value="FABP"/>
    <property type="match status" value="1"/>
</dbReference>
<gene>
    <name evidence="2" type="ORF">PoB_004960000</name>
</gene>
<evidence type="ECO:0000313" key="3">
    <source>
        <dbReference type="Proteomes" id="UP000735302"/>
    </source>
</evidence>
<dbReference type="GO" id="GO:0008289">
    <property type="term" value="F:lipid binding"/>
    <property type="evidence" value="ECO:0007669"/>
    <property type="project" value="UniProtKB-KW"/>
</dbReference>
<proteinExistence type="inferred from homology"/>
<accession>A0AAV4BR88</accession>
<dbReference type="AlphaFoldDB" id="A0AAV4BR88"/>
<dbReference type="Gene3D" id="2.40.128.20">
    <property type="match status" value="1"/>
</dbReference>
<dbReference type="Proteomes" id="UP000735302">
    <property type="component" value="Unassembled WGS sequence"/>
</dbReference>
<dbReference type="PANTHER" id="PTHR11955">
    <property type="entry name" value="FATTY ACID BINDING PROTEIN"/>
    <property type="match status" value="1"/>
</dbReference>
<dbReference type="Pfam" id="PF14651">
    <property type="entry name" value="Lipocalin_7"/>
    <property type="match status" value="1"/>
</dbReference>
<sequence>MAVFCAKWELISSDENFEEYMKAVCVTPEKLELAKKNLVGGAKVFQEISKNGTTWTVKVITVAGDKVDTYPEGKETKALTLDGRMVKVVYSLEGEELVEFQTGDGFTSRNVRRVSGDQMTMTFTANGSISSSRVYKRVS</sequence>
<organism evidence="2 3">
    <name type="scientific">Plakobranchus ocellatus</name>
    <dbReference type="NCBI Taxonomy" id="259542"/>
    <lineage>
        <taxon>Eukaryota</taxon>
        <taxon>Metazoa</taxon>
        <taxon>Spiralia</taxon>
        <taxon>Lophotrochozoa</taxon>
        <taxon>Mollusca</taxon>
        <taxon>Gastropoda</taxon>
        <taxon>Heterobranchia</taxon>
        <taxon>Euthyneura</taxon>
        <taxon>Panpulmonata</taxon>
        <taxon>Sacoglossa</taxon>
        <taxon>Placobranchoidea</taxon>
        <taxon>Plakobranchidae</taxon>
        <taxon>Plakobranchus</taxon>
    </lineage>
</organism>
<dbReference type="InterPro" id="IPR012674">
    <property type="entry name" value="Calycin"/>
</dbReference>